<gene>
    <name evidence="2" type="ORF">ACHAXA_009553</name>
</gene>
<name>A0ABD3SE37_9STRA</name>
<keyword evidence="3" id="KW-1185">Reference proteome</keyword>
<evidence type="ECO:0000313" key="3">
    <source>
        <dbReference type="Proteomes" id="UP001530377"/>
    </source>
</evidence>
<feature type="compositionally biased region" description="Polar residues" evidence="1">
    <location>
        <begin position="68"/>
        <end position="79"/>
    </location>
</feature>
<comment type="caution">
    <text evidence="2">The sequence shown here is derived from an EMBL/GenBank/DDBJ whole genome shotgun (WGS) entry which is preliminary data.</text>
</comment>
<dbReference type="AlphaFoldDB" id="A0ABD3SE37"/>
<feature type="compositionally biased region" description="Basic and acidic residues" evidence="1">
    <location>
        <begin position="40"/>
        <end position="49"/>
    </location>
</feature>
<feature type="region of interest" description="Disordered" evidence="1">
    <location>
        <begin position="234"/>
        <end position="253"/>
    </location>
</feature>
<protein>
    <submittedName>
        <fullName evidence="2">Uncharacterized protein</fullName>
    </submittedName>
</protein>
<feature type="compositionally biased region" description="Acidic residues" evidence="1">
    <location>
        <begin position="86"/>
        <end position="116"/>
    </location>
</feature>
<dbReference type="Proteomes" id="UP001530377">
    <property type="component" value="Unassembled WGS sequence"/>
</dbReference>
<proteinExistence type="predicted"/>
<accession>A0ABD3SE37</accession>
<evidence type="ECO:0000256" key="1">
    <source>
        <dbReference type="SAM" id="MobiDB-lite"/>
    </source>
</evidence>
<feature type="compositionally biased region" description="Basic and acidic residues" evidence="1">
    <location>
        <begin position="238"/>
        <end position="253"/>
    </location>
</feature>
<sequence length="512" mass="55608">MDDGTAKGGTEEARGCAQEDDDDDIGNESTSSPPPRKRRGGEIIDDSRTRTRTRTMTTTTEVEGGVSNDASETETTIGPSSPPPQSEEEEEEKRDREEEEREEKEEEDEVWEEEMNDEKKEGGGGEDLPLRRLIPPTHNPDDWPLHAMLLYDPPPDAVEAVLRAYPEAVLDAATFDGATALRIAAERSSECERSHRSHSSYGVGGVDVAISPSSQRVMRLLLVAELAMARSMGEMEEERLGEGGDDDAIRTEEGDADSPLIRRWEKFLHILYATDTTLKSRRKPPPYDDDDATLEEDGGAITKDAANLKDSAVPAASDVVCRAGSATSTVPDNATTGGPSTSVVPGQSLTMNNNDPAGASSHTATTESTIQTGSMAANAANGIKKPSVTPFHPVHAWLRCLASPNLGLEHCQAYGAWSVLREMKRRIPNEFMVRDSTDGNRTAFQTLAESKAKDCKLCPAEIRDIVECLMDTNHRSAFLPRKSDGRLIGHVAIENGWPCKDLFSSKTSAPCA</sequence>
<dbReference type="EMBL" id="JALLPB020000058">
    <property type="protein sequence ID" value="KAL3822671.1"/>
    <property type="molecule type" value="Genomic_DNA"/>
</dbReference>
<feature type="region of interest" description="Disordered" evidence="1">
    <location>
        <begin position="1"/>
        <end position="128"/>
    </location>
</feature>
<evidence type="ECO:0000313" key="2">
    <source>
        <dbReference type="EMBL" id="KAL3822671.1"/>
    </source>
</evidence>
<organism evidence="2 3">
    <name type="scientific">Cyclostephanos tholiformis</name>
    <dbReference type="NCBI Taxonomy" id="382380"/>
    <lineage>
        <taxon>Eukaryota</taxon>
        <taxon>Sar</taxon>
        <taxon>Stramenopiles</taxon>
        <taxon>Ochrophyta</taxon>
        <taxon>Bacillariophyta</taxon>
        <taxon>Coscinodiscophyceae</taxon>
        <taxon>Thalassiosirophycidae</taxon>
        <taxon>Stephanodiscales</taxon>
        <taxon>Stephanodiscaceae</taxon>
        <taxon>Cyclostephanos</taxon>
    </lineage>
</organism>
<reference evidence="2 3" key="1">
    <citation type="submission" date="2024-10" db="EMBL/GenBank/DDBJ databases">
        <title>Updated reference genomes for cyclostephanoid diatoms.</title>
        <authorList>
            <person name="Roberts W.R."/>
            <person name="Alverson A.J."/>
        </authorList>
    </citation>
    <scope>NUCLEOTIDE SEQUENCE [LARGE SCALE GENOMIC DNA]</scope>
    <source>
        <strain evidence="2 3">AJA228-03</strain>
    </source>
</reference>
<feature type="region of interest" description="Disordered" evidence="1">
    <location>
        <begin position="326"/>
        <end position="368"/>
    </location>
</feature>